<keyword evidence="5" id="KW-1185">Reference proteome</keyword>
<evidence type="ECO:0000313" key="5">
    <source>
        <dbReference type="Proteomes" id="UP000011715"/>
    </source>
</evidence>
<feature type="compositionally biased region" description="Polar residues" evidence="1">
    <location>
        <begin position="101"/>
        <end position="110"/>
    </location>
</feature>
<feature type="domain" description="PD-(D/E)XK nuclease-like" evidence="2">
    <location>
        <begin position="195"/>
        <end position="455"/>
    </location>
</feature>
<evidence type="ECO:0000259" key="2">
    <source>
        <dbReference type="Pfam" id="PF20516"/>
    </source>
</evidence>
<reference evidence="3" key="3">
    <citation type="submission" date="2011-03" db="EMBL/GenBank/DDBJ databases">
        <title>Annotation of Magnaporthe poae ATCC 64411.</title>
        <authorList>
            <person name="Ma L.-J."/>
            <person name="Dead R."/>
            <person name="Young S.K."/>
            <person name="Zeng Q."/>
            <person name="Gargeya S."/>
            <person name="Fitzgerald M."/>
            <person name="Haas B."/>
            <person name="Abouelleil A."/>
            <person name="Alvarado L."/>
            <person name="Arachchi H.M."/>
            <person name="Berlin A."/>
            <person name="Brown A."/>
            <person name="Chapman S.B."/>
            <person name="Chen Z."/>
            <person name="Dunbar C."/>
            <person name="Freedman E."/>
            <person name="Gearin G."/>
            <person name="Gellesch M."/>
            <person name="Goldberg J."/>
            <person name="Griggs A."/>
            <person name="Gujja S."/>
            <person name="Heiman D."/>
            <person name="Howarth C."/>
            <person name="Larson L."/>
            <person name="Lui A."/>
            <person name="MacDonald P.J.P."/>
            <person name="Mehta T."/>
            <person name="Montmayeur A."/>
            <person name="Murphy C."/>
            <person name="Neiman D."/>
            <person name="Pearson M."/>
            <person name="Priest M."/>
            <person name="Roberts A."/>
            <person name="Saif S."/>
            <person name="Shea T."/>
            <person name="Shenoy N."/>
            <person name="Sisk P."/>
            <person name="Stolte C."/>
            <person name="Sykes S."/>
            <person name="Yandava C."/>
            <person name="Wortman J."/>
            <person name="Nusbaum C."/>
            <person name="Birren B."/>
        </authorList>
    </citation>
    <scope>NUCLEOTIDE SEQUENCE</scope>
    <source>
        <strain evidence="3">ATCC 64411</strain>
    </source>
</reference>
<dbReference type="EMBL" id="GL876968">
    <property type="protein sequence ID" value="KLU85746.1"/>
    <property type="molecule type" value="Genomic_DNA"/>
</dbReference>
<name>A0A0C4DXL2_MAGP6</name>
<proteinExistence type="predicted"/>
<protein>
    <recommendedName>
        <fullName evidence="2">PD-(D/E)XK nuclease-like domain-containing protein</fullName>
    </recommendedName>
</protein>
<reference evidence="5" key="2">
    <citation type="submission" date="2010-05" db="EMBL/GenBank/DDBJ databases">
        <title>The genome sequence of Magnaporthe poae strain ATCC 64411.</title>
        <authorList>
            <person name="Ma L.-J."/>
            <person name="Dead R."/>
            <person name="Young S."/>
            <person name="Zeng Q."/>
            <person name="Koehrsen M."/>
            <person name="Alvarado L."/>
            <person name="Berlin A."/>
            <person name="Chapman S.B."/>
            <person name="Chen Z."/>
            <person name="Freedman E."/>
            <person name="Gellesch M."/>
            <person name="Goldberg J."/>
            <person name="Griggs A."/>
            <person name="Gujja S."/>
            <person name="Heilman E.R."/>
            <person name="Heiman D."/>
            <person name="Hepburn T."/>
            <person name="Howarth C."/>
            <person name="Jen D."/>
            <person name="Larson L."/>
            <person name="Mehta T."/>
            <person name="Neiman D."/>
            <person name="Pearson M."/>
            <person name="Roberts A."/>
            <person name="Saif S."/>
            <person name="Shea T."/>
            <person name="Shenoy N."/>
            <person name="Sisk P."/>
            <person name="Stolte C."/>
            <person name="Sykes S."/>
            <person name="Walk T."/>
            <person name="White J."/>
            <person name="Yandava C."/>
            <person name="Haas B."/>
            <person name="Nusbaum C."/>
            <person name="Birren B."/>
        </authorList>
    </citation>
    <scope>NUCLEOTIDE SEQUENCE [LARGE SCALE GENOMIC DNA]</scope>
    <source>
        <strain evidence="5">ATCC 64411 / 73-15</strain>
    </source>
</reference>
<dbReference type="AlphaFoldDB" id="A0A0C4DXL2"/>
<reference evidence="3" key="1">
    <citation type="submission" date="2010-05" db="EMBL/GenBank/DDBJ databases">
        <title>The Genome Sequence of Magnaporthe poae strain ATCC 64411.</title>
        <authorList>
            <consortium name="The Broad Institute Genome Sequencing Platform"/>
            <consortium name="Broad Institute Genome Sequencing Center for Infectious Disease"/>
            <person name="Ma L.-J."/>
            <person name="Dead R."/>
            <person name="Young S."/>
            <person name="Zeng Q."/>
            <person name="Koehrsen M."/>
            <person name="Alvarado L."/>
            <person name="Berlin A."/>
            <person name="Chapman S.B."/>
            <person name="Chen Z."/>
            <person name="Freedman E."/>
            <person name="Gellesch M."/>
            <person name="Goldberg J."/>
            <person name="Griggs A."/>
            <person name="Gujja S."/>
            <person name="Heilman E.R."/>
            <person name="Heiman D."/>
            <person name="Hepburn T."/>
            <person name="Howarth C."/>
            <person name="Jen D."/>
            <person name="Larson L."/>
            <person name="Mehta T."/>
            <person name="Neiman D."/>
            <person name="Pearson M."/>
            <person name="Roberts A."/>
            <person name="Saif S."/>
            <person name="Shea T."/>
            <person name="Shenoy N."/>
            <person name="Sisk P."/>
            <person name="Stolte C."/>
            <person name="Sykes S."/>
            <person name="Walk T."/>
            <person name="White J."/>
            <person name="Yandava C."/>
            <person name="Haas B."/>
            <person name="Nusbaum C."/>
            <person name="Birren B."/>
        </authorList>
    </citation>
    <scope>NUCLEOTIDE SEQUENCE</scope>
    <source>
        <strain evidence="3">ATCC 64411</strain>
    </source>
</reference>
<feature type="region of interest" description="Disordered" evidence="1">
    <location>
        <begin position="29"/>
        <end position="133"/>
    </location>
</feature>
<dbReference type="VEuPathDB" id="FungiDB:MAPG_04766"/>
<gene>
    <name evidence="3" type="ORF">MAPG_04766</name>
</gene>
<accession>A0A0C4DXL2</accession>
<reference evidence="4" key="4">
    <citation type="journal article" date="2015" name="G3 (Bethesda)">
        <title>Genome sequences of three phytopathogenic species of the Magnaporthaceae family of fungi.</title>
        <authorList>
            <person name="Okagaki L.H."/>
            <person name="Nunes C.C."/>
            <person name="Sailsbery J."/>
            <person name="Clay B."/>
            <person name="Brown D."/>
            <person name="John T."/>
            <person name="Oh Y."/>
            <person name="Young N."/>
            <person name="Fitzgerald M."/>
            <person name="Haas B.J."/>
            <person name="Zeng Q."/>
            <person name="Young S."/>
            <person name="Adiconis X."/>
            <person name="Fan L."/>
            <person name="Levin J.Z."/>
            <person name="Mitchell T.K."/>
            <person name="Okubara P.A."/>
            <person name="Farman M.L."/>
            <person name="Kohn L.M."/>
            <person name="Birren B."/>
            <person name="Ma L.-J."/>
            <person name="Dean R.A."/>
        </authorList>
    </citation>
    <scope>NUCLEOTIDE SEQUENCE</scope>
    <source>
        <strain evidence="4">ATCC 64411 / 73-15</strain>
    </source>
</reference>
<dbReference type="Proteomes" id="UP000011715">
    <property type="component" value="Unassembled WGS sequence"/>
</dbReference>
<dbReference type="STRING" id="644358.A0A0C4DXL2"/>
<dbReference type="OrthoDB" id="5244165at2759"/>
<organism evidence="4 5">
    <name type="scientific">Magnaporthiopsis poae (strain ATCC 64411 / 73-15)</name>
    <name type="common">Kentucky bluegrass fungus</name>
    <name type="synonym">Magnaporthe poae</name>
    <dbReference type="NCBI Taxonomy" id="644358"/>
    <lineage>
        <taxon>Eukaryota</taxon>
        <taxon>Fungi</taxon>
        <taxon>Dikarya</taxon>
        <taxon>Ascomycota</taxon>
        <taxon>Pezizomycotina</taxon>
        <taxon>Sordariomycetes</taxon>
        <taxon>Sordariomycetidae</taxon>
        <taxon>Magnaporthales</taxon>
        <taxon>Magnaporthaceae</taxon>
        <taxon>Magnaporthiopsis</taxon>
    </lineage>
</organism>
<dbReference type="OMA" id="LAIWIEM"/>
<sequence length="476" mass="52343">MAQSVNPLCCSQCQVASWLDALDAPEIDTPYCLPGMPPSPKRKRPSRDSGGTQANPSSLSPKKRKPSEDDEDEDQETPMATTRPELRPLVPIPFRLHDLQQAPSSDSRSNTTSKATSERSRTSRTSTRSRATSPVKRTVALGFLSKPVSFKGVADDLAAQLTDDAARELLSQITRIADWKTGFIPGAARDTIQREVPNGKHWPSHWFQEGGQDEDRETRAAQRQFEILSDIVFEAKRSTTWVRGELAWNNLVHAPLLKLAARSASGSRNGGVVCEPAMGAGIANAWLPGIAKEQDEKRDAVAAGKMVDFVLALNVRGRPTNEPLHNAVLKLVGREPVMIQSINQTNYEPLVLNPIGVSIETKCNTGSADGNVQLGVWTAAWHQRMQSLLQSPVDITMPLLLCHGHDWNLYFACDRGHEIAIIGPIPIGGTHKLESVYPLFAVLIEICKWVEGPYRRWWETLLGIEADTSLSTADDT</sequence>
<evidence type="ECO:0000256" key="1">
    <source>
        <dbReference type="SAM" id="MobiDB-lite"/>
    </source>
</evidence>
<evidence type="ECO:0000313" key="3">
    <source>
        <dbReference type="EMBL" id="KLU85746.1"/>
    </source>
</evidence>
<evidence type="ECO:0000313" key="4">
    <source>
        <dbReference type="EnsemblFungi" id="MAPG_04766T0"/>
    </source>
</evidence>
<dbReference type="eggNOG" id="ENOG502SSXD">
    <property type="taxonomic scope" value="Eukaryota"/>
</dbReference>
<dbReference type="EnsemblFungi" id="MAPG_04766T0">
    <property type="protein sequence ID" value="MAPG_04766T0"/>
    <property type="gene ID" value="MAPG_04766"/>
</dbReference>
<dbReference type="EMBL" id="ADBL01001115">
    <property type="status" value="NOT_ANNOTATED_CDS"/>
    <property type="molecule type" value="Genomic_DNA"/>
</dbReference>
<dbReference type="InterPro" id="IPR046797">
    <property type="entry name" value="PDDEXK_12"/>
</dbReference>
<dbReference type="Pfam" id="PF20516">
    <property type="entry name" value="PDDEXK_12"/>
    <property type="match status" value="1"/>
</dbReference>
<feature type="compositionally biased region" description="Low complexity" evidence="1">
    <location>
        <begin position="123"/>
        <end position="133"/>
    </location>
</feature>
<reference evidence="4" key="5">
    <citation type="submission" date="2015-06" db="UniProtKB">
        <authorList>
            <consortium name="EnsemblFungi"/>
        </authorList>
    </citation>
    <scope>IDENTIFICATION</scope>
    <source>
        <strain evidence="4">ATCC 64411</strain>
    </source>
</reference>